<dbReference type="AlphaFoldDB" id="A0AAU9VUR1"/>
<reference evidence="2 3" key="1">
    <citation type="submission" date="2022-05" db="EMBL/GenBank/DDBJ databases">
        <authorList>
            <consortium name="Genoscope - CEA"/>
            <person name="William W."/>
        </authorList>
    </citation>
    <scope>NUCLEOTIDE SEQUENCE [LARGE SCALE GENOMIC DNA]</scope>
</reference>
<name>A0AAU9VUR1_9CNID</name>
<evidence type="ECO:0000256" key="1">
    <source>
        <dbReference type="SAM" id="SignalP"/>
    </source>
</evidence>
<gene>
    <name evidence="2" type="ORF">PMEA_00021722</name>
</gene>
<organism evidence="2 3">
    <name type="scientific">Pocillopora meandrina</name>
    <dbReference type="NCBI Taxonomy" id="46732"/>
    <lineage>
        <taxon>Eukaryota</taxon>
        <taxon>Metazoa</taxon>
        <taxon>Cnidaria</taxon>
        <taxon>Anthozoa</taxon>
        <taxon>Hexacorallia</taxon>
        <taxon>Scleractinia</taxon>
        <taxon>Astrocoeniina</taxon>
        <taxon>Pocilloporidae</taxon>
        <taxon>Pocillopora</taxon>
    </lineage>
</organism>
<sequence length="92" mass="10982">MKTTALCVFALFLSSMLVEGLISNSHCTERNNCDGKKEEPTEKFRDEEGVRNLEMMKMNIRRRLEEAKREQHYRREICLRARELRCGMEQKK</sequence>
<dbReference type="EMBL" id="CALNXJ010000004">
    <property type="protein sequence ID" value="CAH3038495.1"/>
    <property type="molecule type" value="Genomic_DNA"/>
</dbReference>
<dbReference type="Proteomes" id="UP001159428">
    <property type="component" value="Unassembled WGS sequence"/>
</dbReference>
<evidence type="ECO:0000313" key="2">
    <source>
        <dbReference type="EMBL" id="CAH3038495.1"/>
    </source>
</evidence>
<comment type="caution">
    <text evidence="2">The sequence shown here is derived from an EMBL/GenBank/DDBJ whole genome shotgun (WGS) entry which is preliminary data.</text>
</comment>
<evidence type="ECO:0000313" key="3">
    <source>
        <dbReference type="Proteomes" id="UP001159428"/>
    </source>
</evidence>
<protein>
    <submittedName>
        <fullName evidence="2">Uncharacterized protein</fullName>
    </submittedName>
</protein>
<accession>A0AAU9VUR1</accession>
<feature type="chain" id="PRO_5043505096" evidence="1">
    <location>
        <begin position="21"/>
        <end position="92"/>
    </location>
</feature>
<proteinExistence type="predicted"/>
<feature type="signal peptide" evidence="1">
    <location>
        <begin position="1"/>
        <end position="20"/>
    </location>
</feature>
<keyword evidence="3" id="KW-1185">Reference proteome</keyword>
<keyword evidence="1" id="KW-0732">Signal</keyword>